<proteinExistence type="predicted"/>
<dbReference type="InterPro" id="IPR009057">
    <property type="entry name" value="Homeodomain-like_sf"/>
</dbReference>
<dbReference type="AlphaFoldDB" id="A0A430AC24"/>
<evidence type="ECO:0000256" key="4">
    <source>
        <dbReference type="PROSITE-ProRule" id="PRU00169"/>
    </source>
</evidence>
<dbReference type="PRINTS" id="PR00032">
    <property type="entry name" value="HTHARAC"/>
</dbReference>
<keyword evidence="3" id="KW-0804">Transcription</keyword>
<dbReference type="RefSeq" id="WP_126830362.1">
    <property type="nucleotide sequence ID" value="NZ_CBCRYB010000002.1"/>
</dbReference>
<dbReference type="InterPro" id="IPR018060">
    <property type="entry name" value="HTH_AraC"/>
</dbReference>
<name>A0A430AC24_9ENTE</name>
<evidence type="ECO:0000256" key="1">
    <source>
        <dbReference type="ARBA" id="ARBA00023015"/>
    </source>
</evidence>
<dbReference type="PANTHER" id="PTHR43280">
    <property type="entry name" value="ARAC-FAMILY TRANSCRIPTIONAL REGULATOR"/>
    <property type="match status" value="1"/>
</dbReference>
<feature type="modified residue" description="4-aspartylphosphate" evidence="4">
    <location>
        <position position="55"/>
    </location>
</feature>
<evidence type="ECO:0000256" key="3">
    <source>
        <dbReference type="ARBA" id="ARBA00023163"/>
    </source>
</evidence>
<dbReference type="Proteomes" id="UP000287101">
    <property type="component" value="Unassembled WGS sequence"/>
</dbReference>
<dbReference type="SUPFAM" id="SSF46689">
    <property type="entry name" value="Homeodomain-like"/>
    <property type="match status" value="2"/>
</dbReference>
<dbReference type="PROSITE" id="PS00041">
    <property type="entry name" value="HTH_ARAC_FAMILY_1"/>
    <property type="match status" value="1"/>
</dbReference>
<accession>A0A430AC24</accession>
<dbReference type="InterPro" id="IPR011006">
    <property type="entry name" value="CheY-like_superfamily"/>
</dbReference>
<dbReference type="PROSITE" id="PS01124">
    <property type="entry name" value="HTH_ARAC_FAMILY_2"/>
    <property type="match status" value="1"/>
</dbReference>
<evidence type="ECO:0000313" key="7">
    <source>
        <dbReference type="EMBL" id="RSU04770.1"/>
    </source>
</evidence>
<evidence type="ECO:0000259" key="6">
    <source>
        <dbReference type="PROSITE" id="PS50110"/>
    </source>
</evidence>
<keyword evidence="1" id="KW-0805">Transcription regulation</keyword>
<dbReference type="OrthoDB" id="342399at2"/>
<gene>
    <name evidence="7" type="ORF">CBF31_01755</name>
</gene>
<dbReference type="InterPro" id="IPR020449">
    <property type="entry name" value="Tscrpt_reg_AraC-type_HTH"/>
</dbReference>
<dbReference type="InterPro" id="IPR018062">
    <property type="entry name" value="HTH_AraC-typ_CS"/>
</dbReference>
<evidence type="ECO:0000256" key="2">
    <source>
        <dbReference type="ARBA" id="ARBA00023125"/>
    </source>
</evidence>
<feature type="domain" description="Response regulatory" evidence="6">
    <location>
        <begin position="3"/>
        <end position="120"/>
    </location>
</feature>
<comment type="caution">
    <text evidence="7">The sequence shown here is derived from an EMBL/GenBank/DDBJ whole genome shotgun (WGS) entry which is preliminary data.</text>
</comment>
<dbReference type="SUPFAM" id="SSF52172">
    <property type="entry name" value="CheY-like"/>
    <property type="match status" value="1"/>
</dbReference>
<dbReference type="EMBL" id="NGJY01000001">
    <property type="protein sequence ID" value="RSU04770.1"/>
    <property type="molecule type" value="Genomic_DNA"/>
</dbReference>
<keyword evidence="2" id="KW-0238">DNA-binding</keyword>
<dbReference type="SMART" id="SM00342">
    <property type="entry name" value="HTH_ARAC"/>
    <property type="match status" value="1"/>
</dbReference>
<evidence type="ECO:0000313" key="8">
    <source>
        <dbReference type="Proteomes" id="UP000287101"/>
    </source>
</evidence>
<dbReference type="GO" id="GO:0000160">
    <property type="term" value="P:phosphorelay signal transduction system"/>
    <property type="evidence" value="ECO:0007669"/>
    <property type="project" value="InterPro"/>
</dbReference>
<reference evidence="7 8" key="1">
    <citation type="submission" date="2017-05" db="EMBL/GenBank/DDBJ databases">
        <title>Vagococcus spp. assemblies.</title>
        <authorList>
            <person name="Gulvik C.A."/>
        </authorList>
    </citation>
    <scope>NUCLEOTIDE SEQUENCE [LARGE SCALE GENOMIC DNA]</scope>
    <source>
        <strain evidence="7 8">CCUG 41755</strain>
    </source>
</reference>
<feature type="domain" description="HTH araC/xylS-type" evidence="5">
    <location>
        <begin position="146"/>
        <end position="244"/>
    </location>
</feature>
<sequence>MCHVLIATPIDADCQFIKKIIRRDFFNISLLPDAHTTDDVLKAADSHVIDLLILDISGAMADAFECKTQVIKKFPNIKTILIDQVQDYQHLHKSLRCAAIDYLVSPLDEVECQQAIHRSILSLNQISLLYVETDKKITDNKSEQTKQMIQYIHVNYQEAISLDTLAAFTHLHRNYVSRLFKEASGMTFTEYLNQYRVEQAKRLLSTTQHSIAEIAESVGYLDPAYFSRLFKKITGLTPNQFRQDYPGVYTPGDIAFALS</sequence>
<dbReference type="PANTHER" id="PTHR43280:SF28">
    <property type="entry name" value="HTH-TYPE TRANSCRIPTIONAL ACTIVATOR RHAS"/>
    <property type="match status" value="1"/>
</dbReference>
<evidence type="ECO:0000259" key="5">
    <source>
        <dbReference type="PROSITE" id="PS01124"/>
    </source>
</evidence>
<dbReference type="Gene3D" id="3.40.50.2300">
    <property type="match status" value="1"/>
</dbReference>
<organism evidence="7 8">
    <name type="scientific">Vagococcus fessus</name>
    <dbReference type="NCBI Taxonomy" id="120370"/>
    <lineage>
        <taxon>Bacteria</taxon>
        <taxon>Bacillati</taxon>
        <taxon>Bacillota</taxon>
        <taxon>Bacilli</taxon>
        <taxon>Lactobacillales</taxon>
        <taxon>Enterococcaceae</taxon>
        <taxon>Vagococcus</taxon>
    </lineage>
</organism>
<protein>
    <submittedName>
        <fullName evidence="7">AraC family transcriptional regulator</fullName>
    </submittedName>
</protein>
<dbReference type="Pfam" id="PF12833">
    <property type="entry name" value="HTH_18"/>
    <property type="match status" value="1"/>
</dbReference>
<dbReference type="Gene3D" id="1.10.10.60">
    <property type="entry name" value="Homeodomain-like"/>
    <property type="match status" value="2"/>
</dbReference>
<dbReference type="GO" id="GO:0003700">
    <property type="term" value="F:DNA-binding transcription factor activity"/>
    <property type="evidence" value="ECO:0007669"/>
    <property type="project" value="InterPro"/>
</dbReference>
<dbReference type="PROSITE" id="PS50110">
    <property type="entry name" value="RESPONSE_REGULATORY"/>
    <property type="match status" value="1"/>
</dbReference>
<keyword evidence="4" id="KW-0597">Phosphoprotein</keyword>
<dbReference type="InterPro" id="IPR001789">
    <property type="entry name" value="Sig_transdc_resp-reg_receiver"/>
</dbReference>
<keyword evidence="8" id="KW-1185">Reference proteome</keyword>
<dbReference type="GO" id="GO:0043565">
    <property type="term" value="F:sequence-specific DNA binding"/>
    <property type="evidence" value="ECO:0007669"/>
    <property type="project" value="InterPro"/>
</dbReference>